<accession>A0A2S1SJU2</accession>
<evidence type="ECO:0000313" key="1">
    <source>
        <dbReference type="EMBL" id="AWI26639.1"/>
    </source>
</evidence>
<proteinExistence type="predicted"/>
<dbReference type="KEGG" id="fpal:HYN49_12440"/>
<name>A0A2S1SJU2_9FLAO</name>
<gene>
    <name evidence="1" type="ORF">HYN49_12440</name>
</gene>
<dbReference type="AlphaFoldDB" id="A0A2S1SJU2"/>
<reference evidence="1 2" key="1">
    <citation type="submission" date="2018-05" db="EMBL/GenBank/DDBJ databases">
        <title>Genome sequencing of Flavobacterium sp. HYN0049.</title>
        <authorList>
            <person name="Yi H."/>
            <person name="Baek C."/>
        </authorList>
    </citation>
    <scope>NUCLEOTIDE SEQUENCE [LARGE SCALE GENOMIC DNA]</scope>
    <source>
        <strain evidence="1 2">HYN0049</strain>
    </source>
</reference>
<sequence>MQLINDDFSLGQAIKAMEMQREAEMQDLTDHFHYTVESLNPKNIIREKIQDITGGPTLKNKLIKLGVGLLGGFIARKVIVGKSHNFFKTMLGNVAQAAVSKMIIKTPLSAKPKSHANSLMD</sequence>
<keyword evidence="2" id="KW-1185">Reference proteome</keyword>
<dbReference type="Proteomes" id="UP000244937">
    <property type="component" value="Chromosome"/>
</dbReference>
<dbReference type="EMBL" id="CP029187">
    <property type="protein sequence ID" value="AWI26639.1"/>
    <property type="molecule type" value="Genomic_DNA"/>
</dbReference>
<organism evidence="1 2">
    <name type="scientific">Flavobacterium pallidum</name>
    <dbReference type="NCBI Taxonomy" id="2172098"/>
    <lineage>
        <taxon>Bacteria</taxon>
        <taxon>Pseudomonadati</taxon>
        <taxon>Bacteroidota</taxon>
        <taxon>Flavobacteriia</taxon>
        <taxon>Flavobacteriales</taxon>
        <taxon>Flavobacteriaceae</taxon>
        <taxon>Flavobacterium</taxon>
    </lineage>
</organism>
<dbReference type="OrthoDB" id="1443487at2"/>
<protein>
    <submittedName>
        <fullName evidence="1">Uncharacterized protein</fullName>
    </submittedName>
</protein>
<evidence type="ECO:0000313" key="2">
    <source>
        <dbReference type="Proteomes" id="UP000244937"/>
    </source>
</evidence>
<dbReference type="RefSeq" id="WP_108904416.1">
    <property type="nucleotide sequence ID" value="NZ_CP029187.1"/>
</dbReference>